<comment type="caution">
    <text evidence="3">The sequence shown here is derived from an EMBL/GenBank/DDBJ whole genome shotgun (WGS) entry which is preliminary data.</text>
</comment>
<proteinExistence type="predicted"/>
<evidence type="ECO:0000256" key="1">
    <source>
        <dbReference type="SAM" id="Coils"/>
    </source>
</evidence>
<feature type="compositionally biased region" description="Polar residues" evidence="2">
    <location>
        <begin position="68"/>
        <end position="81"/>
    </location>
</feature>
<keyword evidence="1" id="KW-0175">Coiled coil</keyword>
<reference evidence="3" key="1">
    <citation type="journal article" date="2023" name="Mol. Phylogenet. Evol.">
        <title>Genome-scale phylogeny and comparative genomics of the fungal order Sordariales.</title>
        <authorList>
            <person name="Hensen N."/>
            <person name="Bonometti L."/>
            <person name="Westerberg I."/>
            <person name="Brannstrom I.O."/>
            <person name="Guillou S."/>
            <person name="Cros-Aarteil S."/>
            <person name="Calhoun S."/>
            <person name="Haridas S."/>
            <person name="Kuo A."/>
            <person name="Mondo S."/>
            <person name="Pangilinan J."/>
            <person name="Riley R."/>
            <person name="LaButti K."/>
            <person name="Andreopoulos B."/>
            <person name="Lipzen A."/>
            <person name="Chen C."/>
            <person name="Yan M."/>
            <person name="Daum C."/>
            <person name="Ng V."/>
            <person name="Clum A."/>
            <person name="Steindorff A."/>
            <person name="Ohm R.A."/>
            <person name="Martin F."/>
            <person name="Silar P."/>
            <person name="Natvig D.O."/>
            <person name="Lalanne C."/>
            <person name="Gautier V."/>
            <person name="Ament-Velasquez S.L."/>
            <person name="Kruys A."/>
            <person name="Hutchinson M.I."/>
            <person name="Powell A.J."/>
            <person name="Barry K."/>
            <person name="Miller A.N."/>
            <person name="Grigoriev I.V."/>
            <person name="Debuchy R."/>
            <person name="Gladieux P."/>
            <person name="Hiltunen Thoren M."/>
            <person name="Johannesson H."/>
        </authorList>
    </citation>
    <scope>NUCLEOTIDE SEQUENCE</scope>
    <source>
        <strain evidence="3">PSN243</strain>
    </source>
</reference>
<evidence type="ECO:0000256" key="2">
    <source>
        <dbReference type="SAM" id="MobiDB-lite"/>
    </source>
</evidence>
<dbReference type="Gene3D" id="1.10.287.1490">
    <property type="match status" value="1"/>
</dbReference>
<name>A0AAV9GRR2_9PEZI</name>
<reference evidence="3" key="2">
    <citation type="submission" date="2023-05" db="EMBL/GenBank/DDBJ databases">
        <authorList>
            <consortium name="Lawrence Berkeley National Laboratory"/>
            <person name="Steindorff A."/>
            <person name="Hensen N."/>
            <person name="Bonometti L."/>
            <person name="Westerberg I."/>
            <person name="Brannstrom I.O."/>
            <person name="Guillou S."/>
            <person name="Cros-Aarteil S."/>
            <person name="Calhoun S."/>
            <person name="Haridas S."/>
            <person name="Kuo A."/>
            <person name="Mondo S."/>
            <person name="Pangilinan J."/>
            <person name="Riley R."/>
            <person name="Labutti K."/>
            <person name="Andreopoulos B."/>
            <person name="Lipzen A."/>
            <person name="Chen C."/>
            <person name="Yanf M."/>
            <person name="Daum C."/>
            <person name="Ng V."/>
            <person name="Clum A."/>
            <person name="Ohm R."/>
            <person name="Martin F."/>
            <person name="Silar P."/>
            <person name="Natvig D."/>
            <person name="Lalanne C."/>
            <person name="Gautier V."/>
            <person name="Ament-Velasquez S.L."/>
            <person name="Kruys A."/>
            <person name="Hutchinson M.I."/>
            <person name="Powell A.J."/>
            <person name="Barry K."/>
            <person name="Miller A.N."/>
            <person name="Grigoriev I.V."/>
            <person name="Debuchy R."/>
            <person name="Gladieux P."/>
            <person name="Thoren M.H."/>
            <person name="Johannesson H."/>
        </authorList>
    </citation>
    <scope>NUCLEOTIDE SEQUENCE</scope>
    <source>
        <strain evidence="3">PSN243</strain>
    </source>
</reference>
<feature type="region of interest" description="Disordered" evidence="2">
    <location>
        <begin position="1"/>
        <end position="110"/>
    </location>
</feature>
<evidence type="ECO:0000313" key="4">
    <source>
        <dbReference type="Proteomes" id="UP001321760"/>
    </source>
</evidence>
<keyword evidence="4" id="KW-1185">Reference proteome</keyword>
<dbReference type="AlphaFoldDB" id="A0AAV9GRR2"/>
<feature type="region of interest" description="Disordered" evidence="2">
    <location>
        <begin position="728"/>
        <end position="754"/>
    </location>
</feature>
<gene>
    <name evidence="3" type="ORF">QBC34DRAFT_76833</name>
</gene>
<feature type="compositionally biased region" description="Low complexity" evidence="2">
    <location>
        <begin position="257"/>
        <end position="269"/>
    </location>
</feature>
<feature type="compositionally biased region" description="Low complexity" evidence="2">
    <location>
        <begin position="766"/>
        <end position="776"/>
    </location>
</feature>
<sequence>MPSDSKESDALSCIEVKAKPIRKPAAKAATPNKSAKPRETSKSRSMRSTSPATASAVRPRPRHRKSETGPQQPPESATGKQSAGGKATAKVMPTHIPDTDSDGEEDLQAIEKPTIFPAATKQFAAVKASSPSTIKKSAHSPFAVGKFLDDMPVKKRGVDEVEAPSSAPQAKRHALTTANAPTPSRQTPAPVGATAKPVRKPADPVPKTELYQAEPKGTTNTSYTQLRLGPDPSATGLLAVGPGQARSAASSQSPLPTKAATQQKSATTTPDIPLHEQIPRYRKAIGDLRRENLRQADDINRLNKDVEVLRLQADQVDPLKKTLSTLEEEVEKLKADKEKVQEEMAERDRVVKEVNKRQLENNSIEQAKRRYEAEQIRSAKDLAASQAETESAEKAAKEFKKQADSLRLEAESAKSEAQVKDRLAKDLEEQVKAHLKTISDLQVDVKAANFDRDAAETRAGEMKSQHRALEAQIDELKATIEQKDKELAAARTESKKQVEKMDTETKAKDEEIKKLQATVDWHRKTLEERQKEHLKELSNAKNGLDKAAEDLKAKNGVLDAKQRDISQLKMQLENLQKQAAASSERLCKANQSLTAANKTTELVEKSRDALKKKVEDLQLELTQKQSRLSSLETNTKKVEDLKKQLDEKNAELSSARSSARASSEGLSSEIAALRKEVEAFAKKEASLRKDVEDKDAAVKRISKELFEEQEMRYQLNLRIQAFTGLFLPPAQGPETSQETATIAPSEAGTSAGPLAVEGTLVGAAGAKSGGAAAATADSTPPGEPITVQQNGAAAENAATAEAARTASAKKTPARESSSLPSPADTDPDSVMPDAPPQAPSAAP</sequence>
<feature type="compositionally biased region" description="Polar residues" evidence="2">
    <location>
        <begin position="733"/>
        <end position="742"/>
    </location>
</feature>
<accession>A0AAV9GRR2</accession>
<feature type="compositionally biased region" description="Pro residues" evidence="2">
    <location>
        <begin position="833"/>
        <end position="843"/>
    </location>
</feature>
<feature type="compositionally biased region" description="Low complexity" evidence="2">
    <location>
        <begin position="792"/>
        <end position="808"/>
    </location>
</feature>
<feature type="compositionally biased region" description="Acidic residues" evidence="2">
    <location>
        <begin position="99"/>
        <end position="108"/>
    </location>
</feature>
<dbReference type="Proteomes" id="UP001321760">
    <property type="component" value="Unassembled WGS sequence"/>
</dbReference>
<feature type="coiled-coil region" evidence="1">
    <location>
        <begin position="316"/>
        <end position="690"/>
    </location>
</feature>
<feature type="region of interest" description="Disordered" evidence="2">
    <location>
        <begin position="157"/>
        <end position="278"/>
    </location>
</feature>
<protein>
    <recommendedName>
        <fullName evidence="5">Myosin heavy chain</fullName>
    </recommendedName>
</protein>
<evidence type="ECO:0008006" key="5">
    <source>
        <dbReference type="Google" id="ProtNLM"/>
    </source>
</evidence>
<dbReference type="PANTHER" id="PTHR34707">
    <property type="entry name" value="VIMENTIN-TYPE INTERMEDIATE FILAMENT-ASSOCIATED COILED-COIL PROTEIN"/>
    <property type="match status" value="1"/>
</dbReference>
<feature type="region of interest" description="Disordered" evidence="2">
    <location>
        <begin position="766"/>
        <end position="843"/>
    </location>
</feature>
<evidence type="ECO:0000313" key="3">
    <source>
        <dbReference type="EMBL" id="KAK4450627.1"/>
    </source>
</evidence>
<dbReference type="PANTHER" id="PTHR34707:SF1">
    <property type="entry name" value="VIMENTIN-TYPE INTERMEDIATE FILAMENT-ASSOCIATED COILED-COIL PROTEIN"/>
    <property type="match status" value="1"/>
</dbReference>
<dbReference type="GO" id="GO:0045098">
    <property type="term" value="C:type III intermediate filament"/>
    <property type="evidence" value="ECO:0007669"/>
    <property type="project" value="TreeGrafter"/>
</dbReference>
<feature type="compositionally biased region" description="Polar residues" evidence="2">
    <location>
        <begin position="176"/>
        <end position="187"/>
    </location>
</feature>
<organism evidence="3 4">
    <name type="scientific">Podospora aff. communis PSN243</name>
    <dbReference type="NCBI Taxonomy" id="3040156"/>
    <lineage>
        <taxon>Eukaryota</taxon>
        <taxon>Fungi</taxon>
        <taxon>Dikarya</taxon>
        <taxon>Ascomycota</taxon>
        <taxon>Pezizomycotina</taxon>
        <taxon>Sordariomycetes</taxon>
        <taxon>Sordariomycetidae</taxon>
        <taxon>Sordariales</taxon>
        <taxon>Podosporaceae</taxon>
        <taxon>Podospora</taxon>
    </lineage>
</organism>
<dbReference type="EMBL" id="MU865932">
    <property type="protein sequence ID" value="KAK4450627.1"/>
    <property type="molecule type" value="Genomic_DNA"/>
</dbReference>